<gene>
    <name evidence="1" type="ORF">JR050_18555</name>
</gene>
<dbReference type="RefSeq" id="WP_204205157.1">
    <property type="nucleotide sequence ID" value="NZ_JAFELM010000044.1"/>
</dbReference>
<comment type="caution">
    <text evidence="1">The sequence shown here is derived from an EMBL/GenBank/DDBJ whole genome shotgun (WGS) entry which is preliminary data.</text>
</comment>
<dbReference type="InterPro" id="IPR012655">
    <property type="entry name" value="YrzI"/>
</dbReference>
<name>A0ABS2DMG5_9BACI</name>
<dbReference type="EMBL" id="JAFELM010000044">
    <property type="protein sequence ID" value="MBM6619667.1"/>
    <property type="molecule type" value="Genomic_DNA"/>
</dbReference>
<evidence type="ECO:0000313" key="1">
    <source>
        <dbReference type="EMBL" id="MBM6619667.1"/>
    </source>
</evidence>
<accession>A0ABS2DMG5</accession>
<dbReference type="Proteomes" id="UP001518925">
    <property type="component" value="Unassembled WGS sequence"/>
</dbReference>
<proteinExistence type="predicted"/>
<sequence length="47" mass="5839">MIPFHLFLFTLFTKKKEVTVDQYKHDLLVKKLRDKSLNNRHKMYPYI</sequence>
<dbReference type="Pfam" id="PF09501">
    <property type="entry name" value="Bac_small_YrzI"/>
    <property type="match status" value="1"/>
</dbReference>
<evidence type="ECO:0000313" key="2">
    <source>
        <dbReference type="Proteomes" id="UP001518925"/>
    </source>
</evidence>
<reference evidence="1 2" key="1">
    <citation type="submission" date="2021-02" db="EMBL/GenBank/DDBJ databases">
        <title>Bacillus sp. RD4P76, an endophyte from a halophyte.</title>
        <authorList>
            <person name="Sun J.-Q."/>
        </authorList>
    </citation>
    <scope>NUCLEOTIDE SEQUENCE [LARGE SCALE GENOMIC DNA]</scope>
    <source>
        <strain evidence="1 2">RD4P76</strain>
    </source>
</reference>
<organism evidence="1 2">
    <name type="scientific">Bacillus suaedaesalsae</name>
    <dbReference type="NCBI Taxonomy" id="2810349"/>
    <lineage>
        <taxon>Bacteria</taxon>
        <taxon>Bacillati</taxon>
        <taxon>Bacillota</taxon>
        <taxon>Bacilli</taxon>
        <taxon>Bacillales</taxon>
        <taxon>Bacillaceae</taxon>
        <taxon>Bacillus</taxon>
    </lineage>
</organism>
<protein>
    <submittedName>
        <fullName evidence="1">YrzI family small protein</fullName>
    </submittedName>
</protein>
<keyword evidence="2" id="KW-1185">Reference proteome</keyword>